<dbReference type="PANTHER" id="PTHR30600:SF9">
    <property type="entry name" value="BLR7738 PROTEIN"/>
    <property type="match status" value="1"/>
</dbReference>
<dbReference type="AlphaFoldDB" id="A0A5C9A710"/>
<dbReference type="PANTHER" id="PTHR30600">
    <property type="entry name" value="CYTOCHROME C PEROXIDASE-RELATED"/>
    <property type="match status" value="1"/>
</dbReference>
<evidence type="ECO:0000313" key="6">
    <source>
        <dbReference type="EMBL" id="TXS95879.1"/>
    </source>
</evidence>
<name>A0A5C9A710_9GAMM</name>
<dbReference type="GO" id="GO:0046872">
    <property type="term" value="F:metal ion binding"/>
    <property type="evidence" value="ECO:0007669"/>
    <property type="project" value="UniProtKB-KW"/>
</dbReference>
<evidence type="ECO:0000313" key="7">
    <source>
        <dbReference type="Proteomes" id="UP000321039"/>
    </source>
</evidence>
<gene>
    <name evidence="6" type="ORF">FV139_05435</name>
</gene>
<evidence type="ECO:0000259" key="5">
    <source>
        <dbReference type="PROSITE" id="PS51007"/>
    </source>
</evidence>
<keyword evidence="3 4" id="KW-0408">Iron</keyword>
<dbReference type="GO" id="GO:0004130">
    <property type="term" value="F:cytochrome-c peroxidase activity"/>
    <property type="evidence" value="ECO:0007669"/>
    <property type="project" value="TreeGrafter"/>
</dbReference>
<dbReference type="Gene3D" id="1.10.760.10">
    <property type="entry name" value="Cytochrome c-like domain"/>
    <property type="match status" value="1"/>
</dbReference>
<dbReference type="InterPro" id="IPR051395">
    <property type="entry name" value="Cytochrome_c_Peroxidase/MauG"/>
</dbReference>
<dbReference type="SUPFAM" id="SSF46626">
    <property type="entry name" value="Cytochrome c"/>
    <property type="match status" value="1"/>
</dbReference>
<dbReference type="Proteomes" id="UP000321039">
    <property type="component" value="Unassembled WGS sequence"/>
</dbReference>
<dbReference type="PROSITE" id="PS51007">
    <property type="entry name" value="CYTC"/>
    <property type="match status" value="1"/>
</dbReference>
<dbReference type="EMBL" id="VRZA01000002">
    <property type="protein sequence ID" value="TXS95879.1"/>
    <property type="molecule type" value="Genomic_DNA"/>
</dbReference>
<organism evidence="6 7">
    <name type="scientific">Parahaliea maris</name>
    <dbReference type="NCBI Taxonomy" id="2716870"/>
    <lineage>
        <taxon>Bacteria</taxon>
        <taxon>Pseudomonadati</taxon>
        <taxon>Pseudomonadota</taxon>
        <taxon>Gammaproteobacteria</taxon>
        <taxon>Cellvibrionales</taxon>
        <taxon>Halieaceae</taxon>
        <taxon>Parahaliea</taxon>
    </lineage>
</organism>
<reference evidence="6 7" key="1">
    <citation type="submission" date="2019-08" db="EMBL/GenBank/DDBJ databases">
        <title>Parahaliea maris sp. nov., isolated from the surface seawater.</title>
        <authorList>
            <person name="Liu Y."/>
        </authorList>
    </citation>
    <scope>NUCLEOTIDE SEQUENCE [LARGE SCALE GENOMIC DNA]</scope>
    <source>
        <strain evidence="6 7">HSLHS9</strain>
    </source>
</reference>
<dbReference type="InterPro" id="IPR009056">
    <property type="entry name" value="Cyt_c-like_dom"/>
</dbReference>
<keyword evidence="7" id="KW-1185">Reference proteome</keyword>
<evidence type="ECO:0000256" key="3">
    <source>
        <dbReference type="ARBA" id="ARBA00023004"/>
    </source>
</evidence>
<keyword evidence="1 4" id="KW-0349">Heme</keyword>
<evidence type="ECO:0000256" key="1">
    <source>
        <dbReference type="ARBA" id="ARBA00022617"/>
    </source>
</evidence>
<evidence type="ECO:0000256" key="2">
    <source>
        <dbReference type="ARBA" id="ARBA00022723"/>
    </source>
</evidence>
<dbReference type="GO" id="GO:0009055">
    <property type="term" value="F:electron transfer activity"/>
    <property type="evidence" value="ECO:0007669"/>
    <property type="project" value="InterPro"/>
</dbReference>
<comment type="caution">
    <text evidence="6">The sequence shown here is derived from an EMBL/GenBank/DDBJ whole genome shotgun (WGS) entry which is preliminary data.</text>
</comment>
<protein>
    <recommendedName>
        <fullName evidence="5">Cytochrome c domain-containing protein</fullName>
    </recommendedName>
</protein>
<dbReference type="Pfam" id="PF21419">
    <property type="entry name" value="RoxA-like_Cyt-c"/>
    <property type="match status" value="1"/>
</dbReference>
<accession>A0A5C9A710</accession>
<evidence type="ECO:0000256" key="4">
    <source>
        <dbReference type="PROSITE-ProRule" id="PRU00433"/>
    </source>
</evidence>
<dbReference type="GO" id="GO:0020037">
    <property type="term" value="F:heme binding"/>
    <property type="evidence" value="ECO:0007669"/>
    <property type="project" value="InterPro"/>
</dbReference>
<dbReference type="InterPro" id="IPR036909">
    <property type="entry name" value="Cyt_c-like_dom_sf"/>
</dbReference>
<sequence>MVEGVNSNPDAAVQFNAFWVDLHEPGEGFLQDILPPRPQNCGEFRAAVERGRYNLTRKTYFQPFITAAAYNKLWRVWDYPWRPSDFEEQIEKRYGYYKAPWNNPYPLPWEDPNKTDGGSGQLPLGMVQDRDENGRYTGLISVTCSGCHDSRLGSESEAYFSWGRSADSNDAGLVQSDFFQANVVTAPLQLAPIPWSTGRGTTDAIGIVDLLPALFDVETMQLYPSLLEYFPSHAGGMSKAPHWYHRAWKSRQFWDGALTSDNVRSELAFAMANVLKTGQERRAVYPEFEDNNLFMMSLSPKPYPGEIDLQLAREGAVLFHERDLWADGANADIPKTPGNGSCASCHGVYSPRYAHDTDYLPDPRLKGVSGVITPTETIGTDPARVGLMEDERKRRAWDTSWLAYNELSPDHDGYNDDLITSELRRIPRAAYDRGEGPIFSPEGPNRWIDPFGYVASPLYGVWQNAPFFHNGSVPDLWSVLQPEGNRPDIWKRRYSDPGVFGKNRGYDFSFASYDMDKLGWKYEEEECSNWYSLFSPFLPCTQDMATIDILFANIANKAAEFNSLAYQSPPPVTDKQIESRMIFNSHLYGNGNQGHDFVKSLTDAERWALIEYMKTL</sequence>
<keyword evidence="2 4" id="KW-0479">Metal-binding</keyword>
<proteinExistence type="predicted"/>
<feature type="domain" description="Cytochrome c" evidence="5">
    <location>
        <begin position="310"/>
        <end position="616"/>
    </location>
</feature>